<protein>
    <submittedName>
        <fullName evidence="9">CoA pyrophosphatase</fullName>
    </submittedName>
</protein>
<dbReference type="PROSITE" id="PS01293">
    <property type="entry name" value="NUDIX_COA"/>
    <property type="match status" value="1"/>
</dbReference>
<comment type="cofactor">
    <cofactor evidence="1">
        <name>Mn(2+)</name>
        <dbReference type="ChEBI" id="CHEBI:29035"/>
    </cofactor>
</comment>
<evidence type="ECO:0000256" key="3">
    <source>
        <dbReference type="ARBA" id="ARBA00006506"/>
    </source>
</evidence>
<dbReference type="EMBL" id="DXFZ01000067">
    <property type="protein sequence ID" value="HIW95936.1"/>
    <property type="molecule type" value="Genomic_DNA"/>
</dbReference>
<keyword evidence="7" id="KW-0464">Manganese</keyword>
<name>A0A9D1S0B5_9CORY</name>
<dbReference type="PROSITE" id="PS51462">
    <property type="entry name" value="NUDIX"/>
    <property type="match status" value="1"/>
</dbReference>
<accession>A0A9D1S0B5</accession>
<dbReference type="GO" id="GO:0009132">
    <property type="term" value="P:nucleoside diphosphate metabolic process"/>
    <property type="evidence" value="ECO:0007669"/>
    <property type="project" value="InterPro"/>
</dbReference>
<dbReference type="InterPro" id="IPR015797">
    <property type="entry name" value="NUDIX_hydrolase-like_dom_sf"/>
</dbReference>
<dbReference type="InterPro" id="IPR000059">
    <property type="entry name" value="NUDIX_hydrolase_NudL_CS"/>
</dbReference>
<sequence length="278" mass="30312">MSENNTQTFTQAQWLRAAAQQPPMPQDLPGWIVDFVKDCREGDIHEYLNDSARIVPKQGPGGQPPRYSAVLILLGDLAEGGADEAGVASHKKASMLLTHRAPTMRKHSGQVAFPGGGREDQDAGPIETALREANEETGLDPASVDVCAVMQPIYIDRSNFAVIPVLAYWREPHPVYCASAENDWVQPYPVAKLVDPARRFRVEYLGWSGPAWMIDDMVLWGFTGGVISAILQRAGWEEPWDDAAAMDLFATLQESSNGEALGEMRQAFTHAGPDGGAP</sequence>
<keyword evidence="5" id="KW-0378">Hydrolase</keyword>
<evidence type="ECO:0000256" key="5">
    <source>
        <dbReference type="ARBA" id="ARBA00022801"/>
    </source>
</evidence>
<feature type="domain" description="Nudix hydrolase" evidence="8">
    <location>
        <begin position="65"/>
        <end position="210"/>
    </location>
</feature>
<reference evidence="9" key="1">
    <citation type="journal article" date="2021" name="PeerJ">
        <title>Extensive microbial diversity within the chicken gut microbiome revealed by metagenomics and culture.</title>
        <authorList>
            <person name="Gilroy R."/>
            <person name="Ravi A."/>
            <person name="Getino M."/>
            <person name="Pursley I."/>
            <person name="Horton D.L."/>
            <person name="Alikhan N.F."/>
            <person name="Baker D."/>
            <person name="Gharbi K."/>
            <person name="Hall N."/>
            <person name="Watson M."/>
            <person name="Adriaenssens E.M."/>
            <person name="Foster-Nyarko E."/>
            <person name="Jarju S."/>
            <person name="Secka A."/>
            <person name="Antonio M."/>
            <person name="Oren A."/>
            <person name="Chaudhuri R.R."/>
            <person name="La Ragione R."/>
            <person name="Hildebrand F."/>
            <person name="Pallen M.J."/>
        </authorList>
    </citation>
    <scope>NUCLEOTIDE SEQUENCE</scope>
    <source>
        <strain evidence="9">4376</strain>
    </source>
</reference>
<evidence type="ECO:0000259" key="8">
    <source>
        <dbReference type="PROSITE" id="PS51462"/>
    </source>
</evidence>
<keyword evidence="6" id="KW-0460">Magnesium</keyword>
<comment type="cofactor">
    <cofactor evidence="2">
        <name>Mg(2+)</name>
        <dbReference type="ChEBI" id="CHEBI:18420"/>
    </cofactor>
</comment>
<dbReference type="Pfam" id="PF00293">
    <property type="entry name" value="NUDIX"/>
    <property type="match status" value="1"/>
</dbReference>
<dbReference type="GO" id="GO:0010945">
    <property type="term" value="F:coenzyme A diphosphatase activity"/>
    <property type="evidence" value="ECO:0007669"/>
    <property type="project" value="InterPro"/>
</dbReference>
<dbReference type="InterPro" id="IPR045121">
    <property type="entry name" value="CoAse"/>
</dbReference>
<dbReference type="GO" id="GO:0030145">
    <property type="term" value="F:manganese ion binding"/>
    <property type="evidence" value="ECO:0007669"/>
    <property type="project" value="InterPro"/>
</dbReference>
<dbReference type="Gene3D" id="3.90.79.10">
    <property type="entry name" value="Nucleoside Triphosphate Pyrophosphohydrolase"/>
    <property type="match status" value="1"/>
</dbReference>
<gene>
    <name evidence="9" type="ORF">H9867_05555</name>
</gene>
<dbReference type="GO" id="GO:0000287">
    <property type="term" value="F:magnesium ion binding"/>
    <property type="evidence" value="ECO:0007669"/>
    <property type="project" value="InterPro"/>
</dbReference>
<proteinExistence type="inferred from homology"/>
<comment type="caution">
    <text evidence="9">The sequence shown here is derived from an EMBL/GenBank/DDBJ whole genome shotgun (WGS) entry which is preliminary data.</text>
</comment>
<evidence type="ECO:0000256" key="4">
    <source>
        <dbReference type="ARBA" id="ARBA00022723"/>
    </source>
</evidence>
<dbReference type="PANTHER" id="PTHR12992:SF11">
    <property type="entry name" value="MITOCHONDRIAL COENZYME A DIPHOSPHATASE NUDT8"/>
    <property type="match status" value="1"/>
</dbReference>
<evidence type="ECO:0000313" key="9">
    <source>
        <dbReference type="EMBL" id="HIW95936.1"/>
    </source>
</evidence>
<dbReference type="CDD" id="cd03426">
    <property type="entry name" value="NUDIX_CoAse_Nudt7"/>
    <property type="match status" value="1"/>
</dbReference>
<dbReference type="AlphaFoldDB" id="A0A9D1S0B5"/>
<evidence type="ECO:0000313" key="10">
    <source>
        <dbReference type="Proteomes" id="UP000824189"/>
    </source>
</evidence>
<keyword evidence="4" id="KW-0479">Metal-binding</keyword>
<dbReference type="PANTHER" id="PTHR12992">
    <property type="entry name" value="NUDIX HYDROLASE"/>
    <property type="match status" value="1"/>
</dbReference>
<comment type="similarity">
    <text evidence="3">Belongs to the Nudix hydrolase family. PCD1 subfamily.</text>
</comment>
<evidence type="ECO:0000256" key="1">
    <source>
        <dbReference type="ARBA" id="ARBA00001936"/>
    </source>
</evidence>
<organism evidence="9 10">
    <name type="scientific">Candidatus Corynebacterium gallistercoris</name>
    <dbReference type="NCBI Taxonomy" id="2838530"/>
    <lineage>
        <taxon>Bacteria</taxon>
        <taxon>Bacillati</taxon>
        <taxon>Actinomycetota</taxon>
        <taxon>Actinomycetes</taxon>
        <taxon>Mycobacteriales</taxon>
        <taxon>Corynebacteriaceae</taxon>
        <taxon>Corynebacterium</taxon>
    </lineage>
</organism>
<reference evidence="9" key="2">
    <citation type="submission" date="2021-04" db="EMBL/GenBank/DDBJ databases">
        <authorList>
            <person name="Gilroy R."/>
        </authorList>
    </citation>
    <scope>NUCLEOTIDE SEQUENCE</scope>
    <source>
        <strain evidence="9">4376</strain>
    </source>
</reference>
<evidence type="ECO:0000256" key="7">
    <source>
        <dbReference type="ARBA" id="ARBA00023211"/>
    </source>
</evidence>
<dbReference type="InterPro" id="IPR000086">
    <property type="entry name" value="NUDIX_hydrolase_dom"/>
</dbReference>
<evidence type="ECO:0000256" key="6">
    <source>
        <dbReference type="ARBA" id="ARBA00022842"/>
    </source>
</evidence>
<dbReference type="Proteomes" id="UP000824189">
    <property type="component" value="Unassembled WGS sequence"/>
</dbReference>
<evidence type="ECO:0000256" key="2">
    <source>
        <dbReference type="ARBA" id="ARBA00001946"/>
    </source>
</evidence>
<dbReference type="SUPFAM" id="SSF55811">
    <property type="entry name" value="Nudix"/>
    <property type="match status" value="1"/>
</dbReference>